<organism evidence="1">
    <name type="scientific">Tanacetum cinerariifolium</name>
    <name type="common">Dalmatian daisy</name>
    <name type="synonym">Chrysanthemum cinerariifolium</name>
    <dbReference type="NCBI Taxonomy" id="118510"/>
    <lineage>
        <taxon>Eukaryota</taxon>
        <taxon>Viridiplantae</taxon>
        <taxon>Streptophyta</taxon>
        <taxon>Embryophyta</taxon>
        <taxon>Tracheophyta</taxon>
        <taxon>Spermatophyta</taxon>
        <taxon>Magnoliopsida</taxon>
        <taxon>eudicotyledons</taxon>
        <taxon>Gunneridae</taxon>
        <taxon>Pentapetalae</taxon>
        <taxon>asterids</taxon>
        <taxon>campanulids</taxon>
        <taxon>Asterales</taxon>
        <taxon>Asteraceae</taxon>
        <taxon>Asteroideae</taxon>
        <taxon>Anthemideae</taxon>
        <taxon>Anthemidinae</taxon>
        <taxon>Tanacetum</taxon>
    </lineage>
</organism>
<protein>
    <recommendedName>
        <fullName evidence="2">Reverse transcriptase domain-containing protein</fullName>
    </recommendedName>
</protein>
<reference evidence="1" key="1">
    <citation type="journal article" date="2019" name="Sci. Rep.">
        <title>Draft genome of Tanacetum cinerariifolium, the natural source of mosquito coil.</title>
        <authorList>
            <person name="Yamashiro T."/>
            <person name="Shiraishi A."/>
            <person name="Satake H."/>
            <person name="Nakayama K."/>
        </authorList>
    </citation>
    <scope>NUCLEOTIDE SEQUENCE</scope>
</reference>
<proteinExistence type="predicted"/>
<evidence type="ECO:0000313" key="1">
    <source>
        <dbReference type="EMBL" id="GEU33074.1"/>
    </source>
</evidence>
<comment type="caution">
    <text evidence="1">The sequence shown here is derived from an EMBL/GenBank/DDBJ whole genome shotgun (WGS) entry which is preliminary data.</text>
</comment>
<dbReference type="EMBL" id="BKCJ010000425">
    <property type="protein sequence ID" value="GEU33074.1"/>
    <property type="molecule type" value="Genomic_DNA"/>
</dbReference>
<evidence type="ECO:0008006" key="2">
    <source>
        <dbReference type="Google" id="ProtNLM"/>
    </source>
</evidence>
<sequence length="352" mass="39091">MSSPNHPTFDIEDAFSSTYSPDYTSASSGNTPSKSLNDSYGLVPIASPTLSLFHNDVYMKVMHAYDAIIPPMPPKRTSTSAAPAMNQAAIQQLINNRVAASLEAQAANMENTDNTNRNPEPIEALIARKCSYKDFMSCQPFNFKECKVKFTTGTLTKEALSGWNSFAQPIGIEKAYKLSLVEFKKLLIKNFYRGLPQIIKGNVTASKPQTLEEAINITQRLIDQVTKHNSVQGTNDHKQKFDDSKNTTDDNNYYITVTTTIITITMTTTNSRIEGKKPSELMLSTKLSTVGMLETFPCVEDVLQCCVSSLQQGGPPDQVLQKQRTSISKHHSIIQLNLSTRFLLREGDYNNP</sequence>
<dbReference type="AlphaFoldDB" id="A0A6L2JBI9"/>
<name>A0A6L2JBI9_TANCI</name>
<gene>
    <name evidence="1" type="ORF">Tci_005052</name>
</gene>
<accession>A0A6L2JBI9</accession>